<protein>
    <submittedName>
        <fullName evidence="2">Uncharacterized protein</fullName>
    </submittedName>
</protein>
<accession>A0A1G2KQ51</accession>
<comment type="caution">
    <text evidence="2">The sequence shown here is derived from an EMBL/GenBank/DDBJ whole genome shotgun (WGS) entry which is preliminary data.</text>
</comment>
<sequence length="125" mass="13303">MIAYAAEGRHMYAHLPISHVGIFVYPFLMEQKNAVGYGVVIGALMAGLAGGLIAGYFYSFARYQAGHDAGYAKGAQDVRLASEAKAIEEARRAAEAVNPFGSGGVNPLGDGYKNPYEDANINPFK</sequence>
<name>A0A1G2KQ51_9BACT</name>
<dbReference type="EMBL" id="MHQL01000060">
    <property type="protein sequence ID" value="OHA01547.1"/>
    <property type="molecule type" value="Genomic_DNA"/>
</dbReference>
<evidence type="ECO:0000313" key="2">
    <source>
        <dbReference type="EMBL" id="OHA01547.1"/>
    </source>
</evidence>
<dbReference type="Proteomes" id="UP000177811">
    <property type="component" value="Unassembled WGS sequence"/>
</dbReference>
<feature type="transmembrane region" description="Helical" evidence="1">
    <location>
        <begin position="34"/>
        <end position="58"/>
    </location>
</feature>
<evidence type="ECO:0000313" key="3">
    <source>
        <dbReference type="Proteomes" id="UP000177811"/>
    </source>
</evidence>
<organism evidence="2 3">
    <name type="scientific">Candidatus Sungbacteria bacterium RIFCSPHIGHO2_02_FULL_51_29</name>
    <dbReference type="NCBI Taxonomy" id="1802273"/>
    <lineage>
        <taxon>Bacteria</taxon>
        <taxon>Candidatus Sungiibacteriota</taxon>
    </lineage>
</organism>
<gene>
    <name evidence="2" type="ORF">A3C16_05245</name>
</gene>
<feature type="transmembrane region" description="Helical" evidence="1">
    <location>
        <begin position="12"/>
        <end position="28"/>
    </location>
</feature>
<dbReference type="AlphaFoldDB" id="A0A1G2KQ51"/>
<keyword evidence="1" id="KW-1133">Transmembrane helix</keyword>
<proteinExistence type="predicted"/>
<keyword evidence="1" id="KW-0812">Transmembrane</keyword>
<keyword evidence="1" id="KW-0472">Membrane</keyword>
<evidence type="ECO:0000256" key="1">
    <source>
        <dbReference type="SAM" id="Phobius"/>
    </source>
</evidence>
<reference evidence="2 3" key="1">
    <citation type="journal article" date="2016" name="Nat. Commun.">
        <title>Thousands of microbial genomes shed light on interconnected biogeochemical processes in an aquifer system.</title>
        <authorList>
            <person name="Anantharaman K."/>
            <person name="Brown C.T."/>
            <person name="Hug L.A."/>
            <person name="Sharon I."/>
            <person name="Castelle C.J."/>
            <person name="Probst A.J."/>
            <person name="Thomas B.C."/>
            <person name="Singh A."/>
            <person name="Wilkins M.J."/>
            <person name="Karaoz U."/>
            <person name="Brodie E.L."/>
            <person name="Williams K.H."/>
            <person name="Hubbard S.S."/>
            <person name="Banfield J.F."/>
        </authorList>
    </citation>
    <scope>NUCLEOTIDE SEQUENCE [LARGE SCALE GENOMIC DNA]</scope>
</reference>